<evidence type="ECO:0000256" key="2">
    <source>
        <dbReference type="ARBA" id="ARBA00022448"/>
    </source>
</evidence>
<organism evidence="9 10">
    <name type="scientific">Achromobacter denitrificans</name>
    <name type="common">Alcaligenes denitrificans</name>
    <dbReference type="NCBI Taxonomy" id="32002"/>
    <lineage>
        <taxon>Bacteria</taxon>
        <taxon>Pseudomonadati</taxon>
        <taxon>Pseudomonadota</taxon>
        <taxon>Betaproteobacteria</taxon>
        <taxon>Burkholderiales</taxon>
        <taxon>Alcaligenaceae</taxon>
        <taxon>Achromobacter</taxon>
    </lineage>
</organism>
<dbReference type="GO" id="GO:0055085">
    <property type="term" value="P:transmembrane transport"/>
    <property type="evidence" value="ECO:0007669"/>
    <property type="project" value="InterPro"/>
</dbReference>
<dbReference type="InterPro" id="IPR000515">
    <property type="entry name" value="MetI-like"/>
</dbReference>
<comment type="subcellular location">
    <subcellularLocation>
        <location evidence="1 7">Cell membrane</location>
        <topology evidence="1 7">Multi-pass membrane protein</topology>
    </subcellularLocation>
</comment>
<keyword evidence="6 7" id="KW-0472">Membrane</keyword>
<evidence type="ECO:0000313" key="10">
    <source>
        <dbReference type="Proteomes" id="UP000509782"/>
    </source>
</evidence>
<feature type="transmembrane region" description="Helical" evidence="7">
    <location>
        <begin position="200"/>
        <end position="221"/>
    </location>
</feature>
<dbReference type="Proteomes" id="UP000509782">
    <property type="component" value="Chromosome"/>
</dbReference>
<dbReference type="PROSITE" id="PS50928">
    <property type="entry name" value="ABC_TM1"/>
    <property type="match status" value="1"/>
</dbReference>
<evidence type="ECO:0000256" key="1">
    <source>
        <dbReference type="ARBA" id="ARBA00004651"/>
    </source>
</evidence>
<comment type="similarity">
    <text evidence="7">Belongs to the binding-protein-dependent transport system permease family.</text>
</comment>
<dbReference type="SUPFAM" id="SSF161098">
    <property type="entry name" value="MetI-like"/>
    <property type="match status" value="1"/>
</dbReference>
<dbReference type="Pfam" id="PF00528">
    <property type="entry name" value="BPD_transp_1"/>
    <property type="match status" value="1"/>
</dbReference>
<dbReference type="GO" id="GO:0005886">
    <property type="term" value="C:plasma membrane"/>
    <property type="evidence" value="ECO:0007669"/>
    <property type="project" value="UniProtKB-SubCell"/>
</dbReference>
<accession>A0A6N0JTP8</accession>
<feature type="transmembrane region" description="Helical" evidence="7">
    <location>
        <begin position="261"/>
        <end position="279"/>
    </location>
</feature>
<sequence length="294" mass="31826">MSNAHAGPVPVPVRPEIEYALPPLPAQAAEAPLPWHERLWQHASLRKLIILALLAGLWELAARYTDNDLLLPGAVQTAQAFVQGIASGELPARAWQSLRVLVQGYAAGVALAFVLTTLAVSTRFGRDLLSTLTAMFNPLPAIALLPLALLWFGLGEGSLVFVLIHSVLWALALNMYAGFLGVSETLRMAGRNYGLGGLRYVLQILVPAALPAILAGLRIGWAFAWRTLIAAELVFGASSGKGGLGWYIFQNRNELYTDRVFAGLAAVVIIGLLVENLGFDTVERLTVRRWGMQR</sequence>
<evidence type="ECO:0000259" key="8">
    <source>
        <dbReference type="PROSITE" id="PS50928"/>
    </source>
</evidence>
<gene>
    <name evidence="9" type="ORF">FOC81_28150</name>
</gene>
<dbReference type="Gene3D" id="1.10.3720.10">
    <property type="entry name" value="MetI-like"/>
    <property type="match status" value="1"/>
</dbReference>
<keyword evidence="3" id="KW-1003">Cell membrane</keyword>
<dbReference type="AlphaFoldDB" id="A0A6N0JTP8"/>
<evidence type="ECO:0000313" key="9">
    <source>
        <dbReference type="EMBL" id="QKQ50374.1"/>
    </source>
</evidence>
<name>A0A6N0JTP8_ACHDE</name>
<dbReference type="PANTHER" id="PTHR30151">
    <property type="entry name" value="ALKANE SULFONATE ABC TRANSPORTER-RELATED, MEMBRANE SUBUNIT"/>
    <property type="match status" value="1"/>
</dbReference>
<evidence type="ECO:0000256" key="4">
    <source>
        <dbReference type="ARBA" id="ARBA00022692"/>
    </source>
</evidence>
<feature type="transmembrane region" description="Helical" evidence="7">
    <location>
        <begin position="132"/>
        <end position="153"/>
    </location>
</feature>
<dbReference type="RefSeq" id="WP_174717231.1">
    <property type="nucleotide sequence ID" value="NZ_CP054569.1"/>
</dbReference>
<evidence type="ECO:0000256" key="6">
    <source>
        <dbReference type="ARBA" id="ARBA00023136"/>
    </source>
</evidence>
<dbReference type="InterPro" id="IPR035906">
    <property type="entry name" value="MetI-like_sf"/>
</dbReference>
<evidence type="ECO:0000256" key="3">
    <source>
        <dbReference type="ARBA" id="ARBA00022475"/>
    </source>
</evidence>
<proteinExistence type="inferred from homology"/>
<dbReference type="CDD" id="cd06261">
    <property type="entry name" value="TM_PBP2"/>
    <property type="match status" value="1"/>
</dbReference>
<dbReference type="PANTHER" id="PTHR30151:SF16">
    <property type="entry name" value="ABC TRANSPORTER PERMEASE PROTEIN"/>
    <property type="match status" value="1"/>
</dbReference>
<keyword evidence="2 7" id="KW-0813">Transport</keyword>
<feature type="transmembrane region" description="Helical" evidence="7">
    <location>
        <begin position="159"/>
        <end position="179"/>
    </location>
</feature>
<feature type="domain" description="ABC transmembrane type-1" evidence="8">
    <location>
        <begin position="94"/>
        <end position="278"/>
    </location>
</feature>
<evidence type="ECO:0000256" key="7">
    <source>
        <dbReference type="RuleBase" id="RU363032"/>
    </source>
</evidence>
<feature type="transmembrane region" description="Helical" evidence="7">
    <location>
        <begin position="227"/>
        <end position="249"/>
    </location>
</feature>
<keyword evidence="5 7" id="KW-1133">Transmembrane helix</keyword>
<dbReference type="FunFam" id="1.10.3720.10:FF:000055">
    <property type="entry name" value="ABC transporter, permease component"/>
    <property type="match status" value="1"/>
</dbReference>
<dbReference type="EMBL" id="CP054569">
    <property type="protein sequence ID" value="QKQ50374.1"/>
    <property type="molecule type" value="Genomic_DNA"/>
</dbReference>
<evidence type="ECO:0000256" key="5">
    <source>
        <dbReference type="ARBA" id="ARBA00022989"/>
    </source>
</evidence>
<keyword evidence="4 7" id="KW-0812">Transmembrane</keyword>
<protein>
    <submittedName>
        <fullName evidence="9">ABC transporter permease</fullName>
    </submittedName>
</protein>
<feature type="transmembrane region" description="Helical" evidence="7">
    <location>
        <begin position="100"/>
        <end position="120"/>
    </location>
</feature>
<reference evidence="9 10" key="1">
    <citation type="submission" date="2020-05" db="EMBL/GenBank/DDBJ databases">
        <title>FDA dAtabase for Regulatory Grade micrObial Sequences (FDA-ARGOS): Supporting development and validation of Infectious Disease Dx tests.</title>
        <authorList>
            <person name="Sproer C."/>
            <person name="Gronow S."/>
            <person name="Severitt S."/>
            <person name="Schroder I."/>
            <person name="Tallon L."/>
            <person name="Sadzewicz L."/>
            <person name="Zhao X."/>
            <person name="Vavikolanu K."/>
            <person name="Mehta A."/>
            <person name="Aluvathingal J."/>
            <person name="Nadendla S."/>
            <person name="Myers T."/>
            <person name="Yan Y."/>
            <person name="Sichtig H."/>
        </authorList>
    </citation>
    <scope>NUCLEOTIDE SEQUENCE [LARGE SCALE GENOMIC DNA]</scope>
    <source>
        <strain evidence="9 10">FDAARGOS_787</strain>
    </source>
</reference>